<dbReference type="Proteomes" id="UP000315010">
    <property type="component" value="Unassembled WGS sequence"/>
</dbReference>
<feature type="chain" id="PRO_5022795243" description="Right handed beta helix domain-containing protein" evidence="1">
    <location>
        <begin position="18"/>
        <end position="722"/>
    </location>
</feature>
<evidence type="ECO:0000313" key="3">
    <source>
        <dbReference type="EMBL" id="TWT85006.1"/>
    </source>
</evidence>
<feature type="domain" description="Right handed beta helix" evidence="2">
    <location>
        <begin position="421"/>
        <end position="540"/>
    </location>
</feature>
<name>A0A5C5ZCV6_9BACT</name>
<gene>
    <name evidence="3" type="ORF">CA13_64880</name>
</gene>
<dbReference type="EMBL" id="SJPJ01000001">
    <property type="protein sequence ID" value="TWT85006.1"/>
    <property type="molecule type" value="Genomic_DNA"/>
</dbReference>
<comment type="caution">
    <text evidence="3">The sequence shown here is derived from an EMBL/GenBank/DDBJ whole genome shotgun (WGS) entry which is preliminary data.</text>
</comment>
<evidence type="ECO:0000256" key="1">
    <source>
        <dbReference type="SAM" id="SignalP"/>
    </source>
</evidence>
<sequence precursor="true">MRLIPLLACLIASSLPAAVVVEVSPTGKFASLEAARNEVRKLKRNGVEGPFEVVVRQGDYRVDDGIVLVASDSGVTYRAAEGETARLFGGKIIPKSWFQPVQDQAFLSRLTDSKMGSQIIVADLKEHGITDFGEMTRHGWSLEPKDRLPPATINIDGQRMTLARWPNADEQSPFMVYKHFLAEDRPLRGYELRVQEIIENLSLPGEVTLTRVVDPGGKGRGGGKGGTLQVAFDRMKHWHDIPNVFLDGVLGSTWEWTYNQLASVDVSKRQITLAYPELHGIGQGESVRLPHFHFQNIPEEIDTPREYYLDRVKGLLYLCPPKQFSTVVLSTLAGPMITINGASDIRFEGLQFDTGRNLGVSIRRGRNVTIDQCRIANFTAGGVDVVGSNVRVINSHIHGMGGFGVSLDGGSTATLEPAGNEVVNCHIHDFGWEQKSQLPGVIIDGVGHRVANNKIHDGPHFAIRVKGKNDVLIEHNEIHDLPKYHKFDGGALYVYTGPRAESRGIVIRGNYFHDIPTIGVYPDNFSWGVEISHNLFRNVGVMTNRPPINVNGGGECRSFNNIMIDCVMMYGQGARAKEERWFESWNKTLLKFGNGKVEQTPYHKYQDLKVWLAKKKKNEFFRPRSDVYNNLLYHPRTSLYRETASSQSKPDARTRRLQDLGIKDNSGHLYVKNNVATTKDPGFVDYNESDFRLRRDAPIFRQIEGFEAVPFEKMGRREVPVK</sequence>
<feature type="domain" description="Right handed beta helix" evidence="2">
    <location>
        <begin position="337"/>
        <end position="416"/>
    </location>
</feature>
<dbReference type="RefSeq" id="WP_146402973.1">
    <property type="nucleotide sequence ID" value="NZ_SJPJ01000001.1"/>
</dbReference>
<evidence type="ECO:0000313" key="4">
    <source>
        <dbReference type="Proteomes" id="UP000315010"/>
    </source>
</evidence>
<evidence type="ECO:0000259" key="2">
    <source>
        <dbReference type="Pfam" id="PF13229"/>
    </source>
</evidence>
<dbReference type="InterPro" id="IPR039448">
    <property type="entry name" value="Beta_helix"/>
</dbReference>
<dbReference type="Pfam" id="PF13229">
    <property type="entry name" value="Beta_helix"/>
    <property type="match status" value="2"/>
</dbReference>
<protein>
    <recommendedName>
        <fullName evidence="2">Right handed beta helix domain-containing protein</fullName>
    </recommendedName>
</protein>
<dbReference type="SMART" id="SM00710">
    <property type="entry name" value="PbH1"/>
    <property type="match status" value="7"/>
</dbReference>
<feature type="signal peptide" evidence="1">
    <location>
        <begin position="1"/>
        <end position="17"/>
    </location>
</feature>
<dbReference type="PANTHER" id="PTHR36453">
    <property type="entry name" value="SECRETED PROTEIN-RELATED"/>
    <property type="match status" value="1"/>
</dbReference>
<accession>A0A5C5ZCV6</accession>
<dbReference type="InterPro" id="IPR011050">
    <property type="entry name" value="Pectin_lyase_fold/virulence"/>
</dbReference>
<dbReference type="PANTHER" id="PTHR36453:SF1">
    <property type="entry name" value="RIGHT HANDED BETA HELIX DOMAIN-CONTAINING PROTEIN"/>
    <property type="match status" value="1"/>
</dbReference>
<reference evidence="3 4" key="1">
    <citation type="submission" date="2019-02" db="EMBL/GenBank/DDBJ databases">
        <title>Deep-cultivation of Planctomycetes and their phenomic and genomic characterization uncovers novel biology.</title>
        <authorList>
            <person name="Wiegand S."/>
            <person name="Jogler M."/>
            <person name="Boedeker C."/>
            <person name="Pinto D."/>
            <person name="Vollmers J."/>
            <person name="Rivas-Marin E."/>
            <person name="Kohn T."/>
            <person name="Peeters S.H."/>
            <person name="Heuer A."/>
            <person name="Rast P."/>
            <person name="Oberbeckmann S."/>
            <person name="Bunk B."/>
            <person name="Jeske O."/>
            <person name="Meyerdierks A."/>
            <person name="Storesund J.E."/>
            <person name="Kallscheuer N."/>
            <person name="Luecker S."/>
            <person name="Lage O.M."/>
            <person name="Pohl T."/>
            <person name="Merkel B.J."/>
            <person name="Hornburger P."/>
            <person name="Mueller R.-W."/>
            <person name="Bruemmer F."/>
            <person name="Labrenz M."/>
            <person name="Spormann A.M."/>
            <person name="Op Den Camp H."/>
            <person name="Overmann J."/>
            <person name="Amann R."/>
            <person name="Jetten M.S.M."/>
            <person name="Mascher T."/>
            <person name="Medema M.H."/>
            <person name="Devos D.P."/>
            <person name="Kaster A.-K."/>
            <person name="Ovreas L."/>
            <person name="Rohde M."/>
            <person name="Galperin M.Y."/>
            <person name="Jogler C."/>
        </authorList>
    </citation>
    <scope>NUCLEOTIDE SEQUENCE [LARGE SCALE GENOMIC DNA]</scope>
    <source>
        <strain evidence="3 4">CA13</strain>
    </source>
</reference>
<proteinExistence type="predicted"/>
<keyword evidence="4" id="KW-1185">Reference proteome</keyword>
<dbReference type="Gene3D" id="2.160.20.10">
    <property type="entry name" value="Single-stranded right-handed beta-helix, Pectin lyase-like"/>
    <property type="match status" value="1"/>
</dbReference>
<dbReference type="OrthoDB" id="9791852at2"/>
<dbReference type="InterPro" id="IPR006626">
    <property type="entry name" value="PbH1"/>
</dbReference>
<dbReference type="SUPFAM" id="SSF51126">
    <property type="entry name" value="Pectin lyase-like"/>
    <property type="match status" value="1"/>
</dbReference>
<keyword evidence="1" id="KW-0732">Signal</keyword>
<dbReference type="AlphaFoldDB" id="A0A5C5ZCV6"/>
<dbReference type="InterPro" id="IPR012334">
    <property type="entry name" value="Pectin_lyas_fold"/>
</dbReference>
<organism evidence="3 4">
    <name type="scientific">Novipirellula herctigrandis</name>
    <dbReference type="NCBI Taxonomy" id="2527986"/>
    <lineage>
        <taxon>Bacteria</taxon>
        <taxon>Pseudomonadati</taxon>
        <taxon>Planctomycetota</taxon>
        <taxon>Planctomycetia</taxon>
        <taxon>Pirellulales</taxon>
        <taxon>Pirellulaceae</taxon>
        <taxon>Novipirellula</taxon>
    </lineage>
</organism>